<keyword evidence="5" id="KW-1185">Reference proteome</keyword>
<protein>
    <submittedName>
        <fullName evidence="4">Thioesterase</fullName>
    </submittedName>
</protein>
<keyword evidence="2" id="KW-0378">Hydrolase</keyword>
<proteinExistence type="inferred from homology"/>
<dbReference type="RefSeq" id="WP_189619182.1">
    <property type="nucleotide sequence ID" value="NZ_BMZA01000001.1"/>
</dbReference>
<comment type="caution">
    <text evidence="4">The sequence shown here is derived from an EMBL/GenBank/DDBJ whole genome shotgun (WGS) entry which is preliminary data.</text>
</comment>
<dbReference type="EMBL" id="BMZA01000001">
    <property type="protein sequence ID" value="GGY90507.1"/>
    <property type="molecule type" value="Genomic_DNA"/>
</dbReference>
<dbReference type="GO" id="GO:0047617">
    <property type="term" value="F:fatty acyl-CoA hydrolase activity"/>
    <property type="evidence" value="ECO:0007669"/>
    <property type="project" value="TreeGrafter"/>
</dbReference>
<evidence type="ECO:0000313" key="4">
    <source>
        <dbReference type="EMBL" id="GGY90507.1"/>
    </source>
</evidence>
<feature type="region of interest" description="Disordered" evidence="3">
    <location>
        <begin position="1"/>
        <end position="23"/>
    </location>
</feature>
<comment type="similarity">
    <text evidence="1">Belongs to the 4-hydroxybenzoyl-CoA thioesterase family.</text>
</comment>
<evidence type="ECO:0000256" key="2">
    <source>
        <dbReference type="ARBA" id="ARBA00022801"/>
    </source>
</evidence>
<evidence type="ECO:0000256" key="3">
    <source>
        <dbReference type="SAM" id="MobiDB-lite"/>
    </source>
</evidence>
<name>A0A918P8K9_9SPHN</name>
<dbReference type="SUPFAM" id="SSF54637">
    <property type="entry name" value="Thioesterase/thiol ester dehydrase-isomerase"/>
    <property type="match status" value="1"/>
</dbReference>
<evidence type="ECO:0000256" key="1">
    <source>
        <dbReference type="ARBA" id="ARBA00005953"/>
    </source>
</evidence>
<dbReference type="PANTHER" id="PTHR31793">
    <property type="entry name" value="4-HYDROXYBENZOYL-COA THIOESTERASE FAMILY MEMBER"/>
    <property type="match status" value="1"/>
</dbReference>
<dbReference type="Gene3D" id="3.10.129.10">
    <property type="entry name" value="Hotdog Thioesterase"/>
    <property type="match status" value="1"/>
</dbReference>
<dbReference type="CDD" id="cd00586">
    <property type="entry name" value="4HBT"/>
    <property type="match status" value="1"/>
</dbReference>
<dbReference type="Proteomes" id="UP000648075">
    <property type="component" value="Unassembled WGS sequence"/>
</dbReference>
<organism evidence="4 5">
    <name type="scientific">Novosphingobium colocasiae</name>
    <dbReference type="NCBI Taxonomy" id="1256513"/>
    <lineage>
        <taxon>Bacteria</taxon>
        <taxon>Pseudomonadati</taxon>
        <taxon>Pseudomonadota</taxon>
        <taxon>Alphaproteobacteria</taxon>
        <taxon>Sphingomonadales</taxon>
        <taxon>Sphingomonadaceae</taxon>
        <taxon>Novosphingobium</taxon>
    </lineage>
</organism>
<reference evidence="4" key="1">
    <citation type="journal article" date="2014" name="Int. J. Syst. Evol. Microbiol.">
        <title>Complete genome sequence of Corynebacterium casei LMG S-19264T (=DSM 44701T), isolated from a smear-ripened cheese.</title>
        <authorList>
            <consortium name="US DOE Joint Genome Institute (JGI-PGF)"/>
            <person name="Walter F."/>
            <person name="Albersmeier A."/>
            <person name="Kalinowski J."/>
            <person name="Ruckert C."/>
        </authorList>
    </citation>
    <scope>NUCLEOTIDE SEQUENCE</scope>
    <source>
        <strain evidence="4">KCTC 32255</strain>
    </source>
</reference>
<dbReference type="AlphaFoldDB" id="A0A918P8K9"/>
<dbReference type="Pfam" id="PF13279">
    <property type="entry name" value="4HBT_2"/>
    <property type="match status" value="1"/>
</dbReference>
<reference evidence="4" key="2">
    <citation type="submission" date="2020-09" db="EMBL/GenBank/DDBJ databases">
        <authorList>
            <person name="Sun Q."/>
            <person name="Kim S."/>
        </authorList>
    </citation>
    <scope>NUCLEOTIDE SEQUENCE</scope>
    <source>
        <strain evidence="4">KCTC 32255</strain>
    </source>
</reference>
<accession>A0A918P8K9</accession>
<dbReference type="PANTHER" id="PTHR31793:SF27">
    <property type="entry name" value="NOVEL THIOESTERASE SUPERFAMILY DOMAIN AND SAPOSIN A-TYPE DOMAIN CONTAINING PROTEIN (0610012H03RIK)"/>
    <property type="match status" value="1"/>
</dbReference>
<sequence length="160" mass="17656">MTAAINDWPDRGSTPVPAPLGRRVEDYPTTITEKIRLSDTDRQGHVNNVNFAFFLEAGRSDLLHERFELRDEGCQYMIATATIDFLGELHWPGEVVIGTGIERVGKSSLSFRQGLFQHGRCVASSTSTVVQVNIASMRAQPFSEGTRALMRQAMIDAGDA</sequence>
<gene>
    <name evidence="4" type="ORF">GCM10011614_01480</name>
</gene>
<dbReference type="InterPro" id="IPR029069">
    <property type="entry name" value="HotDog_dom_sf"/>
</dbReference>
<dbReference type="InterPro" id="IPR050563">
    <property type="entry name" value="4-hydroxybenzoyl-CoA_TE"/>
</dbReference>
<evidence type="ECO:0000313" key="5">
    <source>
        <dbReference type="Proteomes" id="UP000648075"/>
    </source>
</evidence>